<sequence>MTTECSKVDSRNGPLRRSSSKGLKGLIHIFRSGSTKASGSKLRIPSFRGDRKRLLSSQKHQEPDNLLKEIPSLDFQKLKTDLYIDLAYTNNLLRQRVHRDNLTNLVAQITECLRLIRCRVATAAAYIQTDSLPASSASHGSRSIPNISSASSLGISNNSHDFRISGIEIPDDQYYSENRVILEAVSRFENAYFAFAGWLTELAALKPSPMNVFPAQLGGETTVGLQPSSSHSNSKASILVSAPLARPYSGNEIDSLHNSTVVTPDDVGEVMARGNACFLAIQTAAESVFLSLEVSGCTRPTTPQALSCVNGTQSPLSKAKQTGFLSFHFPRATPSLPGKGPTPNGTPKPPELHRGGGLTLEDRHLLAQLWSLAEPMTDTSPPPKPPLCLGPPQWSSSASMVDLPPSPLYNNVEEGYINVCADVKLNAYLRSLANAVQLTSVIQLNPVQKNNLEESVYSNIDSPGVMEPPLDPTPPDPPPRNNAKQNGCLDLNSLNLPHADDSDASEKENEERKEEFHGGIQIPELTVSLSAVHPHSSTTSLPPPASALPPPYPSPPLPSSVASQRPPHAPATSKCDQNTKKLVEVQNKNSPSSNKPWEPLESV</sequence>
<feature type="compositionally biased region" description="Basic and acidic residues" evidence="1">
    <location>
        <begin position="498"/>
        <end position="517"/>
    </location>
</feature>
<accession>A0A5K3EPT3</accession>
<evidence type="ECO:0000256" key="1">
    <source>
        <dbReference type="SAM" id="MobiDB-lite"/>
    </source>
</evidence>
<reference evidence="2" key="1">
    <citation type="submission" date="2019-11" db="UniProtKB">
        <authorList>
            <consortium name="WormBaseParasite"/>
        </authorList>
    </citation>
    <scope>IDENTIFICATION</scope>
</reference>
<feature type="compositionally biased region" description="Polar residues" evidence="1">
    <location>
        <begin position="586"/>
        <end position="595"/>
    </location>
</feature>
<name>A0A5K3EPT3_MESCO</name>
<organism evidence="2">
    <name type="scientific">Mesocestoides corti</name>
    <name type="common">Flatworm</name>
    <dbReference type="NCBI Taxonomy" id="53468"/>
    <lineage>
        <taxon>Eukaryota</taxon>
        <taxon>Metazoa</taxon>
        <taxon>Spiralia</taxon>
        <taxon>Lophotrochozoa</taxon>
        <taxon>Platyhelminthes</taxon>
        <taxon>Cestoda</taxon>
        <taxon>Eucestoda</taxon>
        <taxon>Cyclophyllidea</taxon>
        <taxon>Mesocestoididae</taxon>
        <taxon>Mesocestoides</taxon>
    </lineage>
</organism>
<dbReference type="AlphaFoldDB" id="A0A5K3EPT3"/>
<feature type="region of interest" description="Disordered" evidence="1">
    <location>
        <begin position="584"/>
        <end position="603"/>
    </location>
</feature>
<feature type="region of interest" description="Disordered" evidence="1">
    <location>
        <begin position="459"/>
        <end position="579"/>
    </location>
</feature>
<protein>
    <submittedName>
        <fullName evidence="2">Uncharacterized protein</fullName>
    </submittedName>
</protein>
<evidence type="ECO:0000313" key="2">
    <source>
        <dbReference type="WBParaSite" id="MCU_002179-RA"/>
    </source>
</evidence>
<feature type="compositionally biased region" description="Basic and acidic residues" evidence="1">
    <location>
        <begin position="1"/>
        <end position="10"/>
    </location>
</feature>
<feature type="compositionally biased region" description="Pro residues" evidence="1">
    <location>
        <begin position="541"/>
        <end position="558"/>
    </location>
</feature>
<dbReference type="WBParaSite" id="MCU_002179-RA">
    <property type="protein sequence ID" value="MCU_002179-RA"/>
    <property type="gene ID" value="MCU_002179"/>
</dbReference>
<feature type="region of interest" description="Disordered" evidence="1">
    <location>
        <begin position="1"/>
        <end position="20"/>
    </location>
</feature>
<proteinExistence type="predicted"/>
<feature type="compositionally biased region" description="Pro residues" evidence="1">
    <location>
        <begin position="469"/>
        <end position="480"/>
    </location>
</feature>
<feature type="region of interest" description="Disordered" evidence="1">
    <location>
        <begin position="330"/>
        <end position="357"/>
    </location>
</feature>